<dbReference type="STRING" id="74348.SAMN04488523_12021"/>
<accession>A0A1I2G8T7</accession>
<evidence type="ECO:0000313" key="3">
    <source>
        <dbReference type="Proteomes" id="UP000198977"/>
    </source>
</evidence>
<sequence>MAYSALGLTGRMFLAIQSCPIVSAVLSVGALWIALYHCRRHVAGWAAGQNRDIPLGRGAFTCNALCALLLPTDVSANRRIAAT</sequence>
<feature type="transmembrane region" description="Helical" evidence="1">
    <location>
        <begin position="12"/>
        <end position="35"/>
    </location>
</feature>
<evidence type="ECO:0000313" key="2">
    <source>
        <dbReference type="EMBL" id="SFF13380.1"/>
    </source>
</evidence>
<keyword evidence="1" id="KW-1133">Transmembrane helix</keyword>
<name>A0A1I2G8T7_9RHOB</name>
<protein>
    <submittedName>
        <fullName evidence="2">Uncharacterized protein</fullName>
    </submittedName>
</protein>
<keyword evidence="1" id="KW-0812">Transmembrane</keyword>
<evidence type="ECO:0000256" key="1">
    <source>
        <dbReference type="SAM" id="Phobius"/>
    </source>
</evidence>
<organism evidence="2 3">
    <name type="scientific">Sulfitobacter brevis</name>
    <dbReference type="NCBI Taxonomy" id="74348"/>
    <lineage>
        <taxon>Bacteria</taxon>
        <taxon>Pseudomonadati</taxon>
        <taxon>Pseudomonadota</taxon>
        <taxon>Alphaproteobacteria</taxon>
        <taxon>Rhodobacterales</taxon>
        <taxon>Roseobacteraceae</taxon>
        <taxon>Sulfitobacter</taxon>
    </lineage>
</organism>
<keyword evidence="3" id="KW-1185">Reference proteome</keyword>
<dbReference type="AlphaFoldDB" id="A0A1I2G8T7"/>
<dbReference type="Proteomes" id="UP000198977">
    <property type="component" value="Unassembled WGS sequence"/>
</dbReference>
<dbReference type="EMBL" id="FOMW01000020">
    <property type="protein sequence ID" value="SFF13380.1"/>
    <property type="molecule type" value="Genomic_DNA"/>
</dbReference>
<gene>
    <name evidence="2" type="ORF">SAMN04488523_12021</name>
</gene>
<reference evidence="2 3" key="1">
    <citation type="submission" date="2016-10" db="EMBL/GenBank/DDBJ databases">
        <authorList>
            <person name="de Groot N.N."/>
        </authorList>
    </citation>
    <scope>NUCLEOTIDE SEQUENCE [LARGE SCALE GENOMIC DNA]</scope>
    <source>
        <strain evidence="2 3">DSM 11443</strain>
    </source>
</reference>
<proteinExistence type="predicted"/>
<keyword evidence="1" id="KW-0472">Membrane</keyword>